<dbReference type="EMBL" id="AXCW01000014">
    <property type="protein sequence ID" value="EYR64867.1"/>
    <property type="molecule type" value="Genomic_DNA"/>
</dbReference>
<organism evidence="1 2">
    <name type="scientific">Actinotalea ferrariae CF5-4</name>
    <dbReference type="NCBI Taxonomy" id="948458"/>
    <lineage>
        <taxon>Bacteria</taxon>
        <taxon>Bacillati</taxon>
        <taxon>Actinomycetota</taxon>
        <taxon>Actinomycetes</taxon>
        <taxon>Micrococcales</taxon>
        <taxon>Cellulomonadaceae</taxon>
        <taxon>Actinotalea</taxon>
    </lineage>
</organism>
<sequence>MSRSLETLLEEFAGTGDAALWAAYPDLDDAGQARSDEVACEQMSRRFAELAAAAGLVTSLVRGSDADEPLVDEHWWVQVDGVNVDWTARQFHNLEHPANPAHADLPCPLVWRGAEHPVVSFRRRVSIPTDRLAAPEDLTWPT</sequence>
<protein>
    <submittedName>
        <fullName evidence="1">Uncharacterized protein</fullName>
    </submittedName>
</protein>
<keyword evidence="2" id="KW-1185">Reference proteome</keyword>
<name>A0A021W0N7_9CELL</name>
<reference evidence="1 2" key="1">
    <citation type="submission" date="2014-01" db="EMBL/GenBank/DDBJ databases">
        <title>Actinotalea ferrariae CF5-4.</title>
        <authorList>
            <person name="Chen F."/>
            <person name="Li Y."/>
            <person name="Wang G."/>
        </authorList>
    </citation>
    <scope>NUCLEOTIDE SEQUENCE [LARGE SCALE GENOMIC DNA]</scope>
    <source>
        <strain evidence="1 2">CF5-4</strain>
    </source>
</reference>
<accession>A0A021W0N7</accession>
<proteinExistence type="predicted"/>
<comment type="caution">
    <text evidence="1">The sequence shown here is derived from an EMBL/GenBank/DDBJ whole genome shotgun (WGS) entry which is preliminary data.</text>
</comment>
<dbReference type="OrthoDB" id="3404096at2"/>
<gene>
    <name evidence="1" type="ORF">N866_03200</name>
</gene>
<evidence type="ECO:0000313" key="1">
    <source>
        <dbReference type="EMBL" id="EYR64867.1"/>
    </source>
</evidence>
<evidence type="ECO:0000313" key="2">
    <source>
        <dbReference type="Proteomes" id="UP000019753"/>
    </source>
</evidence>
<dbReference type="Proteomes" id="UP000019753">
    <property type="component" value="Unassembled WGS sequence"/>
</dbReference>
<dbReference type="AlphaFoldDB" id="A0A021W0N7"/>
<dbReference type="RefSeq" id="WP_034222127.1">
    <property type="nucleotide sequence ID" value="NZ_AXCW01000014.1"/>
</dbReference>